<protein>
    <submittedName>
        <fullName evidence="1">Uncharacterized protein</fullName>
    </submittedName>
</protein>
<dbReference type="EMBL" id="GGEC01090175">
    <property type="protein sequence ID" value="MBX70659.1"/>
    <property type="molecule type" value="Transcribed_RNA"/>
</dbReference>
<dbReference type="AlphaFoldDB" id="A0A2P2QUG9"/>
<organism evidence="1">
    <name type="scientific">Rhizophora mucronata</name>
    <name type="common">Asiatic mangrove</name>
    <dbReference type="NCBI Taxonomy" id="61149"/>
    <lineage>
        <taxon>Eukaryota</taxon>
        <taxon>Viridiplantae</taxon>
        <taxon>Streptophyta</taxon>
        <taxon>Embryophyta</taxon>
        <taxon>Tracheophyta</taxon>
        <taxon>Spermatophyta</taxon>
        <taxon>Magnoliopsida</taxon>
        <taxon>eudicotyledons</taxon>
        <taxon>Gunneridae</taxon>
        <taxon>Pentapetalae</taxon>
        <taxon>rosids</taxon>
        <taxon>fabids</taxon>
        <taxon>Malpighiales</taxon>
        <taxon>Rhizophoraceae</taxon>
        <taxon>Rhizophora</taxon>
    </lineage>
</organism>
<accession>A0A2P2QUG9</accession>
<evidence type="ECO:0000313" key="1">
    <source>
        <dbReference type="EMBL" id="MBX70659.1"/>
    </source>
</evidence>
<name>A0A2P2QUG9_RHIMU</name>
<proteinExistence type="predicted"/>
<reference evidence="1" key="1">
    <citation type="submission" date="2018-02" db="EMBL/GenBank/DDBJ databases">
        <title>Rhizophora mucronata_Transcriptome.</title>
        <authorList>
            <person name="Meera S.P."/>
            <person name="Sreeshan A."/>
            <person name="Augustine A."/>
        </authorList>
    </citation>
    <scope>NUCLEOTIDE SEQUENCE</scope>
    <source>
        <tissue evidence="1">Leaf</tissue>
    </source>
</reference>
<sequence length="65" mass="7577">MKQSCSFHLLTYTYNAKQCSRSYATQKYYSKTSSSIFIQTYVPKQVSRNLVRTPCFCEIQSSCKL</sequence>